<evidence type="ECO:0000313" key="3">
    <source>
        <dbReference type="Proteomes" id="UP000054937"/>
    </source>
</evidence>
<organism evidence="2 3">
    <name type="scientific">Pseudocohnilembus persalinus</name>
    <name type="common">Ciliate</name>
    <dbReference type="NCBI Taxonomy" id="266149"/>
    <lineage>
        <taxon>Eukaryota</taxon>
        <taxon>Sar</taxon>
        <taxon>Alveolata</taxon>
        <taxon>Ciliophora</taxon>
        <taxon>Intramacronucleata</taxon>
        <taxon>Oligohymenophorea</taxon>
        <taxon>Scuticociliatia</taxon>
        <taxon>Philasterida</taxon>
        <taxon>Pseudocohnilembidae</taxon>
        <taxon>Pseudocohnilembus</taxon>
    </lineage>
</organism>
<proteinExistence type="predicted"/>
<gene>
    <name evidence="2" type="ORF">PPERSA_10897</name>
</gene>
<feature type="compositionally biased region" description="Polar residues" evidence="1">
    <location>
        <begin position="101"/>
        <end position="118"/>
    </location>
</feature>
<comment type="caution">
    <text evidence="2">The sequence shown here is derived from an EMBL/GenBank/DDBJ whole genome shotgun (WGS) entry which is preliminary data.</text>
</comment>
<keyword evidence="3" id="KW-1185">Reference proteome</keyword>
<dbReference type="EMBL" id="LDAU01000006">
    <property type="protein sequence ID" value="KRX11130.1"/>
    <property type="molecule type" value="Genomic_DNA"/>
</dbReference>
<reference evidence="2 3" key="1">
    <citation type="journal article" date="2015" name="Sci. Rep.">
        <title>Genome of the facultative scuticociliatosis pathogen Pseudocohnilembus persalinus provides insight into its virulence through horizontal gene transfer.</title>
        <authorList>
            <person name="Xiong J."/>
            <person name="Wang G."/>
            <person name="Cheng J."/>
            <person name="Tian M."/>
            <person name="Pan X."/>
            <person name="Warren A."/>
            <person name="Jiang C."/>
            <person name="Yuan D."/>
            <person name="Miao W."/>
        </authorList>
    </citation>
    <scope>NUCLEOTIDE SEQUENCE [LARGE SCALE GENOMIC DNA]</scope>
    <source>
        <strain evidence="2">36N120E</strain>
    </source>
</reference>
<sequence length="669" mass="78536">MQNYFKIYNKKYNRYKKFDEDITGHTVVSKAKQSFLKREQEEKKQGLMNHLDEFKKKIKVEKEMQKLKKEEKAKGEKKFIRQQSRRQSLLNVISNQIQSSENSKFGVNTENSEGSRQSSTKKKLSQFLNQSQSNQRMHEEIDYKIERENFINSLNSAMTDVKKQNKNQGLNSLQMKDQDRTTRKKLDKYIKGAVNVDGVTDEKQREEELDFDLTPEGIQLNLQVIYSDESIESYQSFYQKAIAYEKKSGIFEQSLNNLISNSEAYIGQKQNTIRIIRQETHSILQKLTDIANYIDQLAEEKKELENMTLEKGASGFLSLSDLPDNLNLMSKSKNGTHSKANIQRQLIIDQIMMKEKRLKEIDEQILIFKENRGKFRGKVEYNDVIIKDLEKQIHQKKTEFKNHFKTQKVLYKQLLLIGKDVREKGLSWIIRKLKGFEEQVTKIDLPKFLDEKAKEYLIIRAKQEQDLDELKDLQEFNLDIYKNNIKAQQNIQNQDLNLTQVENVLDYTYHQEQSQIQNEQNNELFNLNSTAINPNNSQIAVNITQGSIQNSSMILGNQNNLNLSQVDVSEIKQQEMEKNRSQDFKFSKRLMQGLDEKTQDITKNIVNEYYKSKQTSSDLVYEQIERIIKEFDYQNYGQKYNIDCGTVLAALFGGEKSDKYILRYGMSKK</sequence>
<dbReference type="AlphaFoldDB" id="A0A0V0RA09"/>
<dbReference type="OMA" id="DQMRDNY"/>
<evidence type="ECO:0000313" key="2">
    <source>
        <dbReference type="EMBL" id="KRX11130.1"/>
    </source>
</evidence>
<feature type="region of interest" description="Disordered" evidence="1">
    <location>
        <begin position="101"/>
        <end position="135"/>
    </location>
</feature>
<evidence type="ECO:0000256" key="1">
    <source>
        <dbReference type="SAM" id="MobiDB-lite"/>
    </source>
</evidence>
<dbReference type="Proteomes" id="UP000054937">
    <property type="component" value="Unassembled WGS sequence"/>
</dbReference>
<feature type="compositionally biased region" description="Low complexity" evidence="1">
    <location>
        <begin position="125"/>
        <end position="135"/>
    </location>
</feature>
<dbReference type="InParanoid" id="A0A0V0RA09"/>
<accession>A0A0V0RA09</accession>
<name>A0A0V0RA09_PSEPJ</name>
<dbReference type="OrthoDB" id="296846at2759"/>
<protein>
    <submittedName>
        <fullName evidence="2">Uncharacterized protein</fullName>
    </submittedName>
</protein>